<dbReference type="RefSeq" id="XP_020068599.1">
    <property type="nucleotide sequence ID" value="XM_020215672.1"/>
</dbReference>
<evidence type="ECO:0000313" key="5">
    <source>
        <dbReference type="Proteomes" id="UP000094389"/>
    </source>
</evidence>
<sequence length="202" mass="23114">MNIWTLCADDKRDQIAKLLESGTSPNIKDPNGYTPLHAAASYNHGDLLRLLVDKGGDVNIQDNDGDTPLHHVEDLEMCKLLIELGADWKIRNLEGQTAKEMIEEDGEFMDVVNYLQSLIHGADAPVEEKDEQLKLPEGQQLRYEYQNPGDIEIAIDEEQRQELRRIVEGENPEEKLKDFLTKQVHEQFYNGEGSDAKRERKE</sequence>
<dbReference type="PRINTS" id="PR01415">
    <property type="entry name" value="ANKYRIN"/>
</dbReference>
<dbReference type="PANTHER" id="PTHR24171">
    <property type="entry name" value="ANKYRIN REPEAT DOMAIN-CONTAINING PROTEIN 39-RELATED"/>
    <property type="match status" value="1"/>
</dbReference>
<dbReference type="Pfam" id="PF12796">
    <property type="entry name" value="Ank_2"/>
    <property type="match status" value="1"/>
</dbReference>
<feature type="repeat" description="ANK" evidence="3">
    <location>
        <begin position="31"/>
        <end position="63"/>
    </location>
</feature>
<protein>
    <submittedName>
        <fullName evidence="4">Ankyrin</fullName>
    </submittedName>
</protein>
<reference evidence="4 5" key="1">
    <citation type="journal article" date="2016" name="Proc. Natl. Acad. Sci. U.S.A.">
        <title>Comparative genomics of biotechnologically important yeasts.</title>
        <authorList>
            <person name="Riley R."/>
            <person name="Haridas S."/>
            <person name="Wolfe K.H."/>
            <person name="Lopes M.R."/>
            <person name="Hittinger C.T."/>
            <person name="Goeker M."/>
            <person name="Salamov A.A."/>
            <person name="Wisecaver J.H."/>
            <person name="Long T.M."/>
            <person name="Calvey C.H."/>
            <person name="Aerts A.L."/>
            <person name="Barry K.W."/>
            <person name="Choi C."/>
            <person name="Clum A."/>
            <person name="Coughlan A.Y."/>
            <person name="Deshpande S."/>
            <person name="Douglass A.P."/>
            <person name="Hanson S.J."/>
            <person name="Klenk H.-P."/>
            <person name="LaButti K.M."/>
            <person name="Lapidus A."/>
            <person name="Lindquist E.A."/>
            <person name="Lipzen A.M."/>
            <person name="Meier-Kolthoff J.P."/>
            <person name="Ohm R.A."/>
            <person name="Otillar R.P."/>
            <person name="Pangilinan J.L."/>
            <person name="Peng Y."/>
            <person name="Rokas A."/>
            <person name="Rosa C.A."/>
            <person name="Scheuner C."/>
            <person name="Sibirny A.A."/>
            <person name="Slot J.C."/>
            <person name="Stielow J.B."/>
            <person name="Sun H."/>
            <person name="Kurtzman C.P."/>
            <person name="Blackwell M."/>
            <person name="Grigoriev I.V."/>
            <person name="Jeffries T.W."/>
        </authorList>
    </citation>
    <scope>NUCLEOTIDE SEQUENCE [LARGE SCALE GENOMIC DNA]</scope>
    <source>
        <strain evidence="5">ATCC 18201 / CBS 1600 / BCRC 20928 / JCM 3617 / NBRC 0987 / NRRL Y-1542</strain>
    </source>
</reference>
<dbReference type="SUPFAM" id="SSF48403">
    <property type="entry name" value="Ankyrin repeat"/>
    <property type="match status" value="1"/>
</dbReference>
<dbReference type="OMA" id="TPLHHCE"/>
<evidence type="ECO:0000256" key="1">
    <source>
        <dbReference type="ARBA" id="ARBA00022737"/>
    </source>
</evidence>
<dbReference type="Proteomes" id="UP000094389">
    <property type="component" value="Unassembled WGS sequence"/>
</dbReference>
<keyword evidence="2 3" id="KW-0040">ANK repeat</keyword>
<dbReference type="PROSITE" id="PS50088">
    <property type="entry name" value="ANK_REPEAT"/>
    <property type="match status" value="1"/>
</dbReference>
<dbReference type="OrthoDB" id="19174at2759"/>
<dbReference type="STRING" id="983966.A0A1E4RWG2"/>
<evidence type="ECO:0000256" key="3">
    <source>
        <dbReference type="PROSITE-ProRule" id="PRU00023"/>
    </source>
</evidence>
<dbReference type="SMART" id="SM00248">
    <property type="entry name" value="ANK"/>
    <property type="match status" value="2"/>
</dbReference>
<evidence type="ECO:0000256" key="2">
    <source>
        <dbReference type="ARBA" id="ARBA00023043"/>
    </source>
</evidence>
<evidence type="ECO:0000313" key="4">
    <source>
        <dbReference type="EMBL" id="ODV71560.1"/>
    </source>
</evidence>
<dbReference type="AlphaFoldDB" id="A0A1E4RWG2"/>
<dbReference type="InterPro" id="IPR002110">
    <property type="entry name" value="Ankyrin_rpt"/>
</dbReference>
<dbReference type="EMBL" id="KV453939">
    <property type="protein sequence ID" value="ODV71560.1"/>
    <property type="molecule type" value="Genomic_DNA"/>
</dbReference>
<organism evidence="4 5">
    <name type="scientific">Cyberlindnera jadinii (strain ATCC 18201 / CBS 1600 / BCRC 20928 / JCM 3617 / NBRC 0987 / NRRL Y-1542)</name>
    <name type="common">Torula yeast</name>
    <name type="synonym">Candida utilis</name>
    <dbReference type="NCBI Taxonomy" id="983966"/>
    <lineage>
        <taxon>Eukaryota</taxon>
        <taxon>Fungi</taxon>
        <taxon>Dikarya</taxon>
        <taxon>Ascomycota</taxon>
        <taxon>Saccharomycotina</taxon>
        <taxon>Saccharomycetes</taxon>
        <taxon>Phaffomycetales</taxon>
        <taxon>Phaffomycetaceae</taxon>
        <taxon>Cyberlindnera</taxon>
    </lineage>
</organism>
<dbReference type="InterPro" id="IPR036770">
    <property type="entry name" value="Ankyrin_rpt-contain_sf"/>
</dbReference>
<dbReference type="GO" id="GO:0085020">
    <property type="term" value="P:protein K6-linked ubiquitination"/>
    <property type="evidence" value="ECO:0007669"/>
    <property type="project" value="TreeGrafter"/>
</dbReference>
<dbReference type="PROSITE" id="PS50297">
    <property type="entry name" value="ANK_REP_REGION"/>
    <property type="match status" value="1"/>
</dbReference>
<dbReference type="GO" id="GO:0004842">
    <property type="term" value="F:ubiquitin-protein transferase activity"/>
    <property type="evidence" value="ECO:0007669"/>
    <property type="project" value="TreeGrafter"/>
</dbReference>
<dbReference type="GeneID" id="30990068"/>
<gene>
    <name evidence="4" type="ORF">CYBJADRAFT_169197</name>
</gene>
<proteinExistence type="predicted"/>
<dbReference type="PANTHER" id="PTHR24171:SF8">
    <property type="entry name" value="BRCA1-ASSOCIATED RING DOMAIN PROTEIN 1"/>
    <property type="match status" value="1"/>
</dbReference>
<name>A0A1E4RWG2_CYBJN</name>
<keyword evidence="5" id="KW-1185">Reference proteome</keyword>
<accession>A0A1E4RWG2</accession>
<keyword evidence="1" id="KW-0677">Repeat</keyword>
<dbReference type="Gene3D" id="1.25.40.20">
    <property type="entry name" value="Ankyrin repeat-containing domain"/>
    <property type="match status" value="1"/>
</dbReference>